<name>A0ABM8BEF2_9BIFI</name>
<feature type="domain" description="Alanine racemase N-terminal" evidence="4">
    <location>
        <begin position="43"/>
        <end position="271"/>
    </location>
</feature>
<dbReference type="SUPFAM" id="SSF51419">
    <property type="entry name" value="PLP-binding barrel"/>
    <property type="match status" value="1"/>
</dbReference>
<evidence type="ECO:0000256" key="2">
    <source>
        <dbReference type="HAMAP-Rule" id="MF_02087"/>
    </source>
</evidence>
<evidence type="ECO:0000313" key="6">
    <source>
        <dbReference type="Proteomes" id="UP001321748"/>
    </source>
</evidence>
<dbReference type="CDD" id="cd00635">
    <property type="entry name" value="PLPDE_III_YBL036c_like"/>
    <property type="match status" value="1"/>
</dbReference>
<reference evidence="5 6" key="1">
    <citation type="journal article" date="2023" name="Microbiol. Spectr.">
        <title>Symbiosis of Carpenter Bees with Uncharacterized Lactic Acid Bacteria Showing NAD Auxotrophy.</title>
        <authorList>
            <person name="Kawasaki S."/>
            <person name="Ozawa K."/>
            <person name="Mori T."/>
            <person name="Yamamoto A."/>
            <person name="Ito M."/>
            <person name="Ohkuma M."/>
            <person name="Sakamoto M."/>
            <person name="Matsutani M."/>
        </authorList>
    </citation>
    <scope>NUCLEOTIDE SEQUENCE [LARGE SCALE GENOMIC DNA]</scope>
    <source>
        <strain evidence="5 6">KimH</strain>
    </source>
</reference>
<evidence type="ECO:0000256" key="1">
    <source>
        <dbReference type="ARBA" id="ARBA00022898"/>
    </source>
</evidence>
<keyword evidence="1 2" id="KW-0663">Pyridoxal phosphate</keyword>
<proteinExistence type="inferred from homology"/>
<dbReference type="EMBL" id="AP026800">
    <property type="protein sequence ID" value="BDR55310.1"/>
    <property type="molecule type" value="Genomic_DNA"/>
</dbReference>
<dbReference type="PIRSF" id="PIRSF004848">
    <property type="entry name" value="YBL036c_PLPDEIII"/>
    <property type="match status" value="1"/>
</dbReference>
<comment type="function">
    <text evidence="2">Pyridoxal 5'-phosphate (PLP)-binding protein, which is involved in PLP homeostasis.</text>
</comment>
<dbReference type="NCBIfam" id="TIGR00044">
    <property type="entry name" value="YggS family pyridoxal phosphate-dependent enzyme"/>
    <property type="match status" value="1"/>
</dbReference>
<protein>
    <recommendedName>
        <fullName evidence="2">Pyridoxal phosphate homeostasis protein</fullName>
        <shortName evidence="2">PLP homeostasis protein</shortName>
    </recommendedName>
</protein>
<accession>A0ABM8BEF2</accession>
<dbReference type="PANTHER" id="PTHR10146:SF14">
    <property type="entry name" value="PYRIDOXAL PHOSPHATE HOMEOSTASIS PROTEIN"/>
    <property type="match status" value="1"/>
</dbReference>
<feature type="modified residue" description="N6-(pyridoxal phosphate)lysine" evidence="2">
    <location>
        <position position="55"/>
    </location>
</feature>
<dbReference type="PANTHER" id="PTHR10146">
    <property type="entry name" value="PROLINE SYNTHETASE CO-TRANSCRIBED BACTERIAL HOMOLOG PROTEIN"/>
    <property type="match status" value="1"/>
</dbReference>
<evidence type="ECO:0000259" key="4">
    <source>
        <dbReference type="Pfam" id="PF01168"/>
    </source>
</evidence>
<dbReference type="InterPro" id="IPR001608">
    <property type="entry name" value="Ala_racemase_N"/>
</dbReference>
<evidence type="ECO:0000256" key="3">
    <source>
        <dbReference type="RuleBase" id="RU004514"/>
    </source>
</evidence>
<organism evidence="5 6">
    <name type="scientific">Bombiscardovia apis</name>
    <dbReference type="NCBI Taxonomy" id="2932182"/>
    <lineage>
        <taxon>Bacteria</taxon>
        <taxon>Bacillati</taxon>
        <taxon>Actinomycetota</taxon>
        <taxon>Actinomycetes</taxon>
        <taxon>Bifidobacteriales</taxon>
        <taxon>Bifidobacteriaceae</taxon>
        <taxon>Bombiscardovia</taxon>
    </lineage>
</organism>
<comment type="similarity">
    <text evidence="2 3">Belongs to the pyridoxal phosphate-binding protein YggS/PROSC family.</text>
</comment>
<dbReference type="Gene3D" id="3.20.20.10">
    <property type="entry name" value="Alanine racemase"/>
    <property type="match status" value="1"/>
</dbReference>
<dbReference type="InterPro" id="IPR029066">
    <property type="entry name" value="PLP-binding_barrel"/>
</dbReference>
<dbReference type="InterPro" id="IPR011078">
    <property type="entry name" value="PyrdxlP_homeostasis"/>
</dbReference>
<sequence>MVAYMEHKNLANEHISSERAQEITDGVRRVQDQLAQAEAAAGRSEGSVRLLAATKTRDVGEIAAALDAGVRLIGENRPQEVVAKFEGLARQCAQRNLIIGDWVDDKPVPGSLSCVGFHLIGQLQSNKIGKVIPYTDTIESVDSLELAQKIARRALAQGKTTGVLLEVNESGEEAKSGCAPEQAADVAYQIGELEGLSLRGLMTVGAHVNEERVIRAGFSHLRELRDEIQSSRQSGTANCHELSMGMSQDLAYAVAEGSTIVRVGTAIFGERAFM</sequence>
<evidence type="ECO:0000313" key="5">
    <source>
        <dbReference type="EMBL" id="BDR55310.1"/>
    </source>
</evidence>
<dbReference type="Pfam" id="PF01168">
    <property type="entry name" value="Ala_racemase_N"/>
    <property type="match status" value="1"/>
</dbReference>
<dbReference type="HAMAP" id="MF_02087">
    <property type="entry name" value="PLP_homeostasis"/>
    <property type="match status" value="1"/>
</dbReference>
<gene>
    <name evidence="5" type="ORF">KIMH_14210</name>
</gene>
<dbReference type="RefSeq" id="WP_317642804.1">
    <property type="nucleotide sequence ID" value="NZ_AP026800.1"/>
</dbReference>
<dbReference type="Proteomes" id="UP001321748">
    <property type="component" value="Chromosome"/>
</dbReference>
<keyword evidence="6" id="KW-1185">Reference proteome</keyword>